<evidence type="ECO:0000259" key="7">
    <source>
        <dbReference type="PROSITE" id="PS50888"/>
    </source>
</evidence>
<comment type="subcellular location">
    <subcellularLocation>
        <location evidence="1">Nucleus</location>
    </subcellularLocation>
</comment>
<evidence type="ECO:0000256" key="2">
    <source>
        <dbReference type="ARBA" id="ARBA00023015"/>
    </source>
</evidence>
<dbReference type="OrthoDB" id="515493at2759"/>
<proteinExistence type="predicted"/>
<dbReference type="GO" id="GO:0003700">
    <property type="term" value="F:DNA-binding transcription factor activity"/>
    <property type="evidence" value="ECO:0007669"/>
    <property type="project" value="InterPro"/>
</dbReference>
<dbReference type="InterPro" id="IPR044818">
    <property type="entry name" value="ILR3-like"/>
</dbReference>
<dbReference type="GO" id="GO:0046983">
    <property type="term" value="F:protein dimerization activity"/>
    <property type="evidence" value="ECO:0007669"/>
    <property type="project" value="InterPro"/>
</dbReference>
<dbReference type="GO" id="GO:0005634">
    <property type="term" value="C:nucleus"/>
    <property type="evidence" value="ECO:0007669"/>
    <property type="project" value="UniProtKB-SubCell"/>
</dbReference>
<keyword evidence="4" id="KW-0539">Nucleus</keyword>
<dbReference type="EMBL" id="OOIL02000002">
    <property type="protein sequence ID" value="VFQ58942.1"/>
    <property type="molecule type" value="Genomic_DNA"/>
</dbReference>
<dbReference type="SMART" id="SM00353">
    <property type="entry name" value="HLH"/>
    <property type="match status" value="1"/>
</dbReference>
<evidence type="ECO:0000256" key="3">
    <source>
        <dbReference type="ARBA" id="ARBA00023163"/>
    </source>
</evidence>
<dbReference type="CDD" id="cd11446">
    <property type="entry name" value="bHLH_AtILR3_like"/>
    <property type="match status" value="1"/>
</dbReference>
<dbReference type="InterPro" id="IPR036638">
    <property type="entry name" value="HLH_DNA-bd_sf"/>
</dbReference>
<name>A0A484K9U8_9ASTE</name>
<protein>
    <recommendedName>
        <fullName evidence="7">BHLH domain-containing protein</fullName>
    </recommendedName>
</protein>
<dbReference type="AlphaFoldDB" id="A0A484K9U8"/>
<dbReference type="Gene3D" id="1.20.5.1000">
    <property type="entry name" value="arf6 gtpase in complex with a specific effector, jip4"/>
    <property type="match status" value="1"/>
</dbReference>
<keyword evidence="9" id="KW-1185">Reference proteome</keyword>
<evidence type="ECO:0000256" key="5">
    <source>
        <dbReference type="SAM" id="Coils"/>
    </source>
</evidence>
<evidence type="ECO:0000256" key="1">
    <source>
        <dbReference type="ARBA" id="ARBA00004123"/>
    </source>
</evidence>
<feature type="domain" description="BHLH" evidence="7">
    <location>
        <begin position="85"/>
        <end position="136"/>
    </location>
</feature>
<feature type="region of interest" description="Disordered" evidence="6">
    <location>
        <begin position="22"/>
        <end position="98"/>
    </location>
</feature>
<keyword evidence="2" id="KW-0805">Transcription regulation</keyword>
<dbReference type="GO" id="GO:0006879">
    <property type="term" value="P:intracellular iron ion homeostasis"/>
    <property type="evidence" value="ECO:0007669"/>
    <property type="project" value="InterPro"/>
</dbReference>
<dbReference type="InterPro" id="IPR011598">
    <property type="entry name" value="bHLH_dom"/>
</dbReference>
<evidence type="ECO:0000313" key="8">
    <source>
        <dbReference type="EMBL" id="VFQ58942.1"/>
    </source>
</evidence>
<gene>
    <name evidence="8" type="ORF">CCAM_LOCUS718</name>
</gene>
<dbReference type="Proteomes" id="UP000595140">
    <property type="component" value="Unassembled WGS sequence"/>
</dbReference>
<feature type="coiled-coil region" evidence="5">
    <location>
        <begin position="133"/>
        <end position="188"/>
    </location>
</feature>
<reference evidence="8 9" key="1">
    <citation type="submission" date="2018-04" db="EMBL/GenBank/DDBJ databases">
        <authorList>
            <person name="Vogel A."/>
        </authorList>
    </citation>
    <scope>NUCLEOTIDE SEQUENCE [LARGE SCALE GENOMIC DNA]</scope>
</reference>
<organism evidence="8 9">
    <name type="scientific">Cuscuta campestris</name>
    <dbReference type="NCBI Taxonomy" id="132261"/>
    <lineage>
        <taxon>Eukaryota</taxon>
        <taxon>Viridiplantae</taxon>
        <taxon>Streptophyta</taxon>
        <taxon>Embryophyta</taxon>
        <taxon>Tracheophyta</taxon>
        <taxon>Spermatophyta</taxon>
        <taxon>Magnoliopsida</taxon>
        <taxon>eudicotyledons</taxon>
        <taxon>Gunneridae</taxon>
        <taxon>Pentapetalae</taxon>
        <taxon>asterids</taxon>
        <taxon>lamiids</taxon>
        <taxon>Solanales</taxon>
        <taxon>Convolvulaceae</taxon>
        <taxon>Cuscuteae</taxon>
        <taxon>Cuscuta</taxon>
        <taxon>Cuscuta subgen. Grammica</taxon>
        <taxon>Cuscuta sect. Cleistogrammica</taxon>
    </lineage>
</organism>
<dbReference type="Gene3D" id="4.10.280.10">
    <property type="entry name" value="Helix-loop-helix DNA-binding domain"/>
    <property type="match status" value="1"/>
</dbReference>
<feature type="compositionally biased region" description="Polar residues" evidence="6">
    <location>
        <begin position="45"/>
        <end position="73"/>
    </location>
</feature>
<keyword evidence="5" id="KW-0175">Coiled coil</keyword>
<evidence type="ECO:0000313" key="9">
    <source>
        <dbReference type="Proteomes" id="UP000595140"/>
    </source>
</evidence>
<accession>A0A484K9U8</accession>
<sequence length="235" mass="25972">MAAPEESNFNWLVDLELEGISLPGGGSGSGSGGDMFPPIEPAFQWPSNAFSVPTSLSNGQDVSDENSNIVKQCNSKKRVRSEACNTTESKAHREKMRRDRLNDRFQELSSVIDPGKPPKMDKSAILSDAVKVVNQLRDEAKKLKVSFQDLQEKVNELKAEKNELREEKQKLKAEKEKLELQLKAISSQPAGFLAPHHPASVLGSKMIPFAGYPAGMIPMWQFVPSEDHSLRSPMA</sequence>
<feature type="compositionally biased region" description="Gly residues" evidence="6">
    <location>
        <begin position="22"/>
        <end position="33"/>
    </location>
</feature>
<dbReference type="PROSITE" id="PS50888">
    <property type="entry name" value="BHLH"/>
    <property type="match status" value="1"/>
</dbReference>
<dbReference type="PANTHER" id="PTHR46133">
    <property type="entry name" value="BHLH TRANSCRIPTION FACTOR"/>
    <property type="match status" value="1"/>
</dbReference>
<evidence type="ECO:0000256" key="6">
    <source>
        <dbReference type="SAM" id="MobiDB-lite"/>
    </source>
</evidence>
<keyword evidence="3" id="KW-0804">Transcription</keyword>
<dbReference type="SUPFAM" id="SSF47459">
    <property type="entry name" value="HLH, helix-loop-helix DNA-binding domain"/>
    <property type="match status" value="1"/>
</dbReference>
<dbReference type="Pfam" id="PF00010">
    <property type="entry name" value="HLH"/>
    <property type="match status" value="1"/>
</dbReference>
<dbReference type="PANTHER" id="PTHR46133:SF23">
    <property type="entry name" value="TRANSCRIPTION FACTOR ILR3-LIKE"/>
    <property type="match status" value="1"/>
</dbReference>
<evidence type="ECO:0000256" key="4">
    <source>
        <dbReference type="ARBA" id="ARBA00023242"/>
    </source>
</evidence>